<name>A0A8H5MD13_9AGAR</name>
<feature type="region of interest" description="Disordered" evidence="1">
    <location>
        <begin position="665"/>
        <end position="711"/>
    </location>
</feature>
<dbReference type="EMBL" id="JAACJN010000022">
    <property type="protein sequence ID" value="KAF5389394.1"/>
    <property type="molecule type" value="Genomic_DNA"/>
</dbReference>
<evidence type="ECO:0000313" key="4">
    <source>
        <dbReference type="EMBL" id="KAF5389394.1"/>
    </source>
</evidence>
<dbReference type="AlphaFoldDB" id="A0A8H5MD13"/>
<sequence length="711" mass="78948">MTHLSKPQVINRAEDTLSIEFGNTFQIFGRRAVWDQHCVQRETALRQVSLEHYISMSHIVLLRWRNEGDPLCDNALQELFPDGIFHGSDLFQRLESAHTDEGSATARFWDSIHEYPPESIRITEKQVNLARTFFIDHSIQIMQALLYYSLAGGFASPRIVRTLHRVSYLIPTNVKMSQTTKDRTFRRLLETFQFVLQVMRCVLPAPEQEGLAYLSPGGDGWEAIIRVRMLHGVARARARRNSSDAIDGIPINQEDMNGTLASFSTVPIWALRQLGLSPCPEEQEAYLAVWRHAGFYLGVSPASLEEHFSSVNLADQFLLSASIHLFLDDTDLEDRVEAPTMAMLQAISGQPPLESSIEFNCAVTRFLLGPELATYLGVPQTPWRMSIRLRVVLFLQAYPVLFSKFYGSVRPGWLDKRRYVYAVGMAMALRRRLGMRQTKYRPVEGELEQAVWEDESVTPDYTAGLLLGRYWRQMMAEMMAGLVKFLRHDPYLPLLICITAKSHQVPVISLDLSHANVVQDSLLSSSDYLGYHRAVASPDTAPSGAISIDGLSIASSLETPGLQSSPSPTTPEAVSVDGPVSTMPLESPGLQIGSAVSDSVSGSSHGGAIAGGVVGAIVVAGIAAVLLIRHRNKRSARHWRNRVASLNNNKWQNLHFKSDAGSLRNQRGSVLDDHKPPIASPTTASPFITYPPGSSRHRSESIEMQSSPDGH</sequence>
<dbReference type="PANTHER" id="PTHR37539:SF1">
    <property type="entry name" value="ER-BOUND OXYGENASE MPAB_MPAB'_RUBBER OXYGENASE CATALYTIC DOMAIN-CONTAINING PROTEIN"/>
    <property type="match status" value="1"/>
</dbReference>
<gene>
    <name evidence="4" type="ORF">D9757_004282</name>
</gene>
<protein>
    <recommendedName>
        <fullName evidence="3">ER-bound oxygenase mpaB/mpaB'/Rubber oxygenase catalytic domain-containing protein</fullName>
    </recommendedName>
</protein>
<reference evidence="4 5" key="1">
    <citation type="journal article" date="2020" name="ISME J.">
        <title>Uncovering the hidden diversity of litter-decomposition mechanisms in mushroom-forming fungi.</title>
        <authorList>
            <person name="Floudas D."/>
            <person name="Bentzer J."/>
            <person name="Ahren D."/>
            <person name="Johansson T."/>
            <person name="Persson P."/>
            <person name="Tunlid A."/>
        </authorList>
    </citation>
    <scope>NUCLEOTIDE SEQUENCE [LARGE SCALE GENOMIC DNA]</scope>
    <source>
        <strain evidence="4 5">CBS 406.79</strain>
    </source>
</reference>
<feature type="domain" description="ER-bound oxygenase mpaB/mpaB'/Rubber oxygenase catalytic" evidence="3">
    <location>
        <begin position="174"/>
        <end position="390"/>
    </location>
</feature>
<dbReference type="GO" id="GO:0016491">
    <property type="term" value="F:oxidoreductase activity"/>
    <property type="evidence" value="ECO:0007669"/>
    <property type="project" value="InterPro"/>
</dbReference>
<keyword evidence="2" id="KW-0812">Transmembrane</keyword>
<comment type="caution">
    <text evidence="4">The sequence shown here is derived from an EMBL/GenBank/DDBJ whole genome shotgun (WGS) entry which is preliminary data.</text>
</comment>
<dbReference type="OrthoDB" id="6361347at2759"/>
<keyword evidence="2" id="KW-0472">Membrane</keyword>
<accession>A0A8H5MD13</accession>
<evidence type="ECO:0000259" key="3">
    <source>
        <dbReference type="Pfam" id="PF09995"/>
    </source>
</evidence>
<evidence type="ECO:0000256" key="1">
    <source>
        <dbReference type="SAM" id="MobiDB-lite"/>
    </source>
</evidence>
<proteinExistence type="predicted"/>
<evidence type="ECO:0000313" key="5">
    <source>
        <dbReference type="Proteomes" id="UP000518752"/>
    </source>
</evidence>
<dbReference type="Pfam" id="PF09995">
    <property type="entry name" value="MPAB_Lcp_cat"/>
    <property type="match status" value="1"/>
</dbReference>
<feature type="compositionally biased region" description="Polar residues" evidence="1">
    <location>
        <begin position="702"/>
        <end position="711"/>
    </location>
</feature>
<dbReference type="Proteomes" id="UP000518752">
    <property type="component" value="Unassembled WGS sequence"/>
</dbReference>
<dbReference type="InterPro" id="IPR037473">
    <property type="entry name" value="Lcp-like"/>
</dbReference>
<feature type="transmembrane region" description="Helical" evidence="2">
    <location>
        <begin position="607"/>
        <end position="628"/>
    </location>
</feature>
<keyword evidence="5" id="KW-1185">Reference proteome</keyword>
<dbReference type="InterPro" id="IPR018713">
    <property type="entry name" value="MPAB/Lcp_cat_dom"/>
</dbReference>
<keyword evidence="2" id="KW-1133">Transmembrane helix</keyword>
<organism evidence="4 5">
    <name type="scientific">Collybiopsis confluens</name>
    <dbReference type="NCBI Taxonomy" id="2823264"/>
    <lineage>
        <taxon>Eukaryota</taxon>
        <taxon>Fungi</taxon>
        <taxon>Dikarya</taxon>
        <taxon>Basidiomycota</taxon>
        <taxon>Agaricomycotina</taxon>
        <taxon>Agaricomycetes</taxon>
        <taxon>Agaricomycetidae</taxon>
        <taxon>Agaricales</taxon>
        <taxon>Marasmiineae</taxon>
        <taxon>Omphalotaceae</taxon>
        <taxon>Collybiopsis</taxon>
    </lineage>
</organism>
<dbReference type="PANTHER" id="PTHR37539">
    <property type="entry name" value="SECRETED PROTEIN-RELATED"/>
    <property type="match status" value="1"/>
</dbReference>
<evidence type="ECO:0000256" key="2">
    <source>
        <dbReference type="SAM" id="Phobius"/>
    </source>
</evidence>